<reference evidence="2 3" key="1">
    <citation type="journal article" date="2015" name="Nature">
        <title>rRNA introns, odd ribosomes, and small enigmatic genomes across a large radiation of phyla.</title>
        <authorList>
            <person name="Brown C.T."/>
            <person name="Hug L.A."/>
            <person name="Thomas B.C."/>
            <person name="Sharon I."/>
            <person name="Castelle C.J."/>
            <person name="Singh A."/>
            <person name="Wilkins M.J."/>
            <person name="Williams K.H."/>
            <person name="Banfield J.F."/>
        </authorList>
    </citation>
    <scope>NUCLEOTIDE SEQUENCE [LARGE SCALE GENOMIC DNA]</scope>
</reference>
<proteinExistence type="predicted"/>
<evidence type="ECO:0000256" key="1">
    <source>
        <dbReference type="SAM" id="Coils"/>
    </source>
</evidence>
<evidence type="ECO:0000313" key="3">
    <source>
        <dbReference type="Proteomes" id="UP000033969"/>
    </source>
</evidence>
<evidence type="ECO:0000313" key="2">
    <source>
        <dbReference type="EMBL" id="KKS16785.1"/>
    </source>
</evidence>
<dbReference type="AlphaFoldDB" id="A0A0G0WVN7"/>
<evidence type="ECO:0008006" key="4">
    <source>
        <dbReference type="Google" id="ProtNLM"/>
    </source>
</evidence>
<dbReference type="Proteomes" id="UP000033969">
    <property type="component" value="Unassembled WGS sequence"/>
</dbReference>
<comment type="caution">
    <text evidence="2">The sequence shown here is derived from an EMBL/GenBank/DDBJ whole genome shotgun (WGS) entry which is preliminary data.</text>
</comment>
<gene>
    <name evidence="2" type="ORF">UU74_C0033G0017</name>
</gene>
<dbReference type="EMBL" id="LCBU01000033">
    <property type="protein sequence ID" value="KKS16785.1"/>
    <property type="molecule type" value="Genomic_DNA"/>
</dbReference>
<protein>
    <recommendedName>
        <fullName evidence="4">Portal protein</fullName>
    </recommendedName>
</protein>
<name>A0A0G0WVN7_9BACT</name>
<organism evidence="2 3">
    <name type="scientific">Candidatus Woesebacteria bacterium GW2011_GWA1_41_7</name>
    <dbReference type="NCBI Taxonomy" id="1618556"/>
    <lineage>
        <taxon>Bacteria</taxon>
        <taxon>Candidatus Woeseibacteriota</taxon>
    </lineage>
</organism>
<feature type="coiled-coil region" evidence="1">
    <location>
        <begin position="572"/>
        <end position="599"/>
    </location>
</feature>
<accession>A0A0G0WVN7</accession>
<dbReference type="Pfam" id="PF16510">
    <property type="entry name" value="P22_portal"/>
    <property type="match status" value="1"/>
</dbReference>
<dbReference type="InterPro" id="IPR032427">
    <property type="entry name" value="P22_portal"/>
</dbReference>
<keyword evidence="1" id="KW-0175">Coiled coil</keyword>
<sequence>MYTTPEEKDALLQKLTKWLGDCEKSTSETTYNDNAREDYQFYAGNQDTPEVKMELERQKRPTTTYNEVKPKIDMLVGMGNQLEGSVTLFPRTNEDSALVELMTGTVEFFREKMRQSWKENSCFEHAVKSGASWLHFWVDQEDPAIIKSQRIPGRDMHCDTDSIEFDKSDARFIFRDKWMDADDIEAAWPEYKFARDAAGNVMHTSINAVHSTTSYTPTFFNQAREKYRIVEAWFRKYEQKYSIVNPFSGQPEELFEEEFKEFTASVKRGIQLPNGDLLQKDKVPFTKRLVKVIYYAIFTADKILEVGRSVYKHNMFPYVYLEAYHDEENNAPQSVVYSMKDPQRGLNTTRRQLVFLLQQIHKGIMIHEAGAVLDIEDYEQNSSKPGYHMEVSKGGLEKVKFVTQPQISQIYLQLDQMFQQSMKDSSGIQDALLGIQTSTREPGITARMRNDASVAVLYTLFSNLKEFKYNCMKILVSNIQQFVTEPMVVRIKGQTGYELLQINSQMNPQSEGWNDITSAQFDIIIDEDIVTKATRLAVAEILTQFAQNNPGSIPVDLLLEYANLPYTAQVKVRENQAMIQQAQQEQQKQENLFKAKELELKEREVAAKETAAKAKPKSGGE</sequence>